<dbReference type="GO" id="GO:0005886">
    <property type="term" value="C:plasma membrane"/>
    <property type="evidence" value="ECO:0007669"/>
    <property type="project" value="UniProtKB-SubCell"/>
</dbReference>
<dbReference type="InterPro" id="IPR037294">
    <property type="entry name" value="ABC_BtuC-like"/>
</dbReference>
<comment type="caution">
    <text evidence="10">The sequence shown here is derived from an EMBL/GenBank/DDBJ whole genome shotgun (WGS) entry which is preliminary data.</text>
</comment>
<evidence type="ECO:0000313" key="9">
    <source>
        <dbReference type="EMBL" id="GAB0172906.1"/>
    </source>
</evidence>
<protein>
    <submittedName>
        <fullName evidence="10">Iron ABC transporter permease</fullName>
    </submittedName>
    <submittedName>
        <fullName evidence="9">Iron(III) dicitrate ABC transporter permease FecD</fullName>
    </submittedName>
</protein>
<feature type="transmembrane region" description="Helical" evidence="8">
    <location>
        <begin position="233"/>
        <end position="260"/>
    </location>
</feature>
<accession>A0A4U8TFG5</accession>
<evidence type="ECO:0000256" key="5">
    <source>
        <dbReference type="ARBA" id="ARBA00022692"/>
    </source>
</evidence>
<sequence length="326" mass="35859">MRHTALSYTSIFYVIILLLYIVLIYAGLMINGDSIELVKFGDVSNDSLLRQIIFEIRMPRIIMAILIGMLLASSGAVTQTIFSNPIADPYIMGIASAATFGAVLAYMLKLPDLYFGVVGFFCCVCFAMLIFRISRRLSIATLLIIGIAISSFLGAITSFGMYYIGEDSFKITAWLMGYLGLASWYKVAILCIPLMVCLVYFYLYRHELNIILSGDDEARNLGVDSMKLKRNMLIAVSLGVAFGVTFSGLIGFVGLIIPHIVRLCIKNFDNALVIPLSTLLGGAFLLFSDLLARLVLAPVEIPIGVVTAIFGSPVFLYLALQSRRFL</sequence>
<feature type="transmembrane region" description="Helical" evidence="8">
    <location>
        <begin position="61"/>
        <end position="82"/>
    </location>
</feature>
<dbReference type="PANTHER" id="PTHR30472:SF25">
    <property type="entry name" value="ABC TRANSPORTER PERMEASE PROTEIN MJ0876-RELATED"/>
    <property type="match status" value="1"/>
</dbReference>
<feature type="transmembrane region" description="Helical" evidence="8">
    <location>
        <begin position="89"/>
        <end position="107"/>
    </location>
</feature>
<comment type="similarity">
    <text evidence="2">Belongs to the binding-protein-dependent transport system permease family. FecCD subfamily.</text>
</comment>
<dbReference type="GO" id="GO:0022857">
    <property type="term" value="F:transmembrane transporter activity"/>
    <property type="evidence" value="ECO:0007669"/>
    <property type="project" value="InterPro"/>
</dbReference>
<evidence type="ECO:0000313" key="11">
    <source>
        <dbReference type="Proteomes" id="UP000029861"/>
    </source>
</evidence>
<dbReference type="InterPro" id="IPR000522">
    <property type="entry name" value="ABC_transptr_permease_BtuC"/>
</dbReference>
<dbReference type="EMBL" id="JRPK02000016">
    <property type="protein sequence ID" value="TLD98138.1"/>
    <property type="molecule type" value="Genomic_DNA"/>
</dbReference>
<dbReference type="Proteomes" id="UP001562457">
    <property type="component" value="Unassembled WGS sequence"/>
</dbReference>
<keyword evidence="4" id="KW-1003">Cell membrane</keyword>
<dbReference type="Gene3D" id="1.10.3470.10">
    <property type="entry name" value="ABC transporter involved in vitamin B12 uptake, BtuC"/>
    <property type="match status" value="1"/>
</dbReference>
<evidence type="ECO:0000313" key="12">
    <source>
        <dbReference type="Proteomes" id="UP001562457"/>
    </source>
</evidence>
<feature type="transmembrane region" description="Helical" evidence="8">
    <location>
        <begin position="272"/>
        <end position="292"/>
    </location>
</feature>
<dbReference type="EMBL" id="BAAFHN010000017">
    <property type="protein sequence ID" value="GAB0172906.1"/>
    <property type="molecule type" value="Genomic_DNA"/>
</dbReference>
<reference evidence="10" key="2">
    <citation type="submission" date="2018-04" db="EMBL/GenBank/DDBJ databases">
        <authorList>
            <person name="Sheh A."/>
            <person name="Shen Z."/>
            <person name="Mannion A.J."/>
            <person name="Fox J.G."/>
        </authorList>
    </citation>
    <scope>NUCLEOTIDE SEQUENCE</scope>
    <source>
        <strain evidence="10">ATCC 49310</strain>
    </source>
</reference>
<dbReference type="GO" id="GO:0033214">
    <property type="term" value="P:siderophore-iron import into cell"/>
    <property type="evidence" value="ECO:0007669"/>
    <property type="project" value="TreeGrafter"/>
</dbReference>
<evidence type="ECO:0000256" key="3">
    <source>
        <dbReference type="ARBA" id="ARBA00022448"/>
    </source>
</evidence>
<feature type="transmembrane region" description="Helical" evidence="8">
    <location>
        <begin position="299"/>
        <end position="320"/>
    </location>
</feature>
<feature type="transmembrane region" description="Helical" evidence="8">
    <location>
        <begin position="12"/>
        <end position="30"/>
    </location>
</feature>
<proteinExistence type="inferred from homology"/>
<dbReference type="SUPFAM" id="SSF81345">
    <property type="entry name" value="ABC transporter involved in vitamin B12 uptake, BtuC"/>
    <property type="match status" value="1"/>
</dbReference>
<dbReference type="PANTHER" id="PTHR30472">
    <property type="entry name" value="FERRIC ENTEROBACTIN TRANSPORT SYSTEM PERMEASE PROTEIN"/>
    <property type="match status" value="1"/>
</dbReference>
<feature type="transmembrane region" description="Helical" evidence="8">
    <location>
        <begin position="143"/>
        <end position="164"/>
    </location>
</feature>
<evidence type="ECO:0000256" key="2">
    <source>
        <dbReference type="ARBA" id="ARBA00007935"/>
    </source>
</evidence>
<evidence type="ECO:0000256" key="8">
    <source>
        <dbReference type="SAM" id="Phobius"/>
    </source>
</evidence>
<dbReference type="STRING" id="50960.LS81_00770"/>
<keyword evidence="7 8" id="KW-0472">Membrane</keyword>
<dbReference type="RefSeq" id="WP_104742285.1">
    <property type="nucleotide sequence ID" value="NZ_BAAFHN010000017.1"/>
</dbReference>
<comment type="subcellular location">
    <subcellularLocation>
        <location evidence="1">Cell membrane</location>
        <topology evidence="1">Multi-pass membrane protein</topology>
    </subcellularLocation>
</comment>
<evidence type="ECO:0000256" key="4">
    <source>
        <dbReference type="ARBA" id="ARBA00022475"/>
    </source>
</evidence>
<reference evidence="9 12" key="3">
    <citation type="submission" date="2024-06" db="EMBL/GenBank/DDBJ databases">
        <title>Draft genome sequence of Helicobacter trogontum NHP16-4001.</title>
        <authorList>
            <person name="Rimbara E."/>
            <person name="Suzuki M."/>
        </authorList>
    </citation>
    <scope>NUCLEOTIDE SEQUENCE [LARGE SCALE GENOMIC DNA]</scope>
    <source>
        <strain evidence="9 12">NHP16-4001</strain>
    </source>
</reference>
<feature type="transmembrane region" description="Helical" evidence="8">
    <location>
        <begin position="113"/>
        <end position="131"/>
    </location>
</feature>
<keyword evidence="3" id="KW-0813">Transport</keyword>
<evidence type="ECO:0000256" key="1">
    <source>
        <dbReference type="ARBA" id="ARBA00004651"/>
    </source>
</evidence>
<dbReference type="AlphaFoldDB" id="A0A4U8TFG5"/>
<dbReference type="Pfam" id="PF01032">
    <property type="entry name" value="FecCD"/>
    <property type="match status" value="1"/>
</dbReference>
<dbReference type="CDD" id="cd06550">
    <property type="entry name" value="TM_ABC_iron-siderophores_like"/>
    <property type="match status" value="1"/>
</dbReference>
<gene>
    <name evidence="9" type="primary">fecD</name>
    <name evidence="10" type="ORF">LS80_005840</name>
    <name evidence="9" type="ORF">NHP164001_09220</name>
</gene>
<organism evidence="10 11">
    <name type="scientific">Helicobacter trogontum</name>
    <dbReference type="NCBI Taxonomy" id="50960"/>
    <lineage>
        <taxon>Bacteria</taxon>
        <taxon>Pseudomonadati</taxon>
        <taxon>Campylobacterota</taxon>
        <taxon>Epsilonproteobacteria</taxon>
        <taxon>Campylobacterales</taxon>
        <taxon>Helicobacteraceae</taxon>
        <taxon>Helicobacter</taxon>
    </lineage>
</organism>
<feature type="transmembrane region" description="Helical" evidence="8">
    <location>
        <begin position="184"/>
        <end position="203"/>
    </location>
</feature>
<keyword evidence="6 8" id="KW-1133">Transmembrane helix</keyword>
<evidence type="ECO:0000256" key="7">
    <source>
        <dbReference type="ARBA" id="ARBA00023136"/>
    </source>
</evidence>
<keyword evidence="5 8" id="KW-0812">Transmembrane</keyword>
<evidence type="ECO:0000256" key="6">
    <source>
        <dbReference type="ARBA" id="ARBA00022989"/>
    </source>
</evidence>
<keyword evidence="12" id="KW-1185">Reference proteome</keyword>
<dbReference type="Proteomes" id="UP000029861">
    <property type="component" value="Unassembled WGS sequence"/>
</dbReference>
<name>A0A4U8TFG5_9HELI</name>
<reference evidence="10 11" key="1">
    <citation type="journal article" date="2014" name="Genome Announc.">
        <title>Draft genome sequences of eight enterohepatic helicobacter species isolated from both laboratory and wild rodents.</title>
        <authorList>
            <person name="Sheh A."/>
            <person name="Shen Z."/>
            <person name="Fox J.G."/>
        </authorList>
    </citation>
    <scope>NUCLEOTIDE SEQUENCE [LARGE SCALE GENOMIC DNA]</scope>
    <source>
        <strain evidence="10 11">ATCC 49310</strain>
    </source>
</reference>
<evidence type="ECO:0000313" key="10">
    <source>
        <dbReference type="EMBL" id="TLD98138.1"/>
    </source>
</evidence>